<evidence type="ECO:0000313" key="1">
    <source>
        <dbReference type="EMBL" id="KKF37576.1"/>
    </source>
</evidence>
<comment type="caution">
    <text evidence="1">The sequence shown here is derived from an EMBL/GenBank/DDBJ whole genome shotgun (WGS) entry which is preliminary data.</text>
</comment>
<accession>A0A0M2KKR2</accession>
<protein>
    <recommendedName>
        <fullName evidence="3">Tn3 transposase DDE domain-containing protein</fullName>
    </recommendedName>
</protein>
<name>A0A0M2KKR2_9GAMM</name>
<keyword evidence="2" id="KW-1185">Reference proteome</keyword>
<dbReference type="Proteomes" id="UP000033924">
    <property type="component" value="Unassembled WGS sequence"/>
</dbReference>
<evidence type="ECO:0000313" key="2">
    <source>
        <dbReference type="Proteomes" id="UP000033924"/>
    </source>
</evidence>
<proteinExistence type="predicted"/>
<gene>
    <name evidence="1" type="ORF">SY86_22735</name>
</gene>
<evidence type="ECO:0008006" key="3">
    <source>
        <dbReference type="Google" id="ProtNLM"/>
    </source>
</evidence>
<dbReference type="AlphaFoldDB" id="A0A0M2KKR2"/>
<organism evidence="1 2">
    <name type="scientific">Erwinia tracheiphila</name>
    <dbReference type="NCBI Taxonomy" id="65700"/>
    <lineage>
        <taxon>Bacteria</taxon>
        <taxon>Pseudomonadati</taxon>
        <taxon>Pseudomonadota</taxon>
        <taxon>Gammaproteobacteria</taxon>
        <taxon>Enterobacterales</taxon>
        <taxon>Erwiniaceae</taxon>
        <taxon>Erwinia</taxon>
    </lineage>
</organism>
<sequence>MAAISLSKTVYMERTVDVINNKILKIKEKLLLRVPLSGWRYINLTGNYIWKSNWIPASARFRRLRPANVEKSKIALTYNDFRYPNGLHKAPPSLQMKRAQYAPVAYFLLTISGSCCTDHF</sequence>
<dbReference type="EMBL" id="JXNU01000003">
    <property type="protein sequence ID" value="KKF37576.1"/>
    <property type="molecule type" value="Genomic_DNA"/>
</dbReference>
<reference evidence="1 2" key="1">
    <citation type="submission" date="2015-01" db="EMBL/GenBank/DDBJ databases">
        <title>Erwinia tracheiphila.</title>
        <authorList>
            <person name="Shapiro L.R."/>
        </authorList>
    </citation>
    <scope>NUCLEOTIDE SEQUENCE [LARGE SCALE GENOMIC DNA]</scope>
    <source>
        <strain evidence="1 2">BuffGH</strain>
    </source>
</reference>